<dbReference type="Proteomes" id="UP000660110">
    <property type="component" value="Unassembled WGS sequence"/>
</dbReference>
<evidence type="ECO:0000313" key="1">
    <source>
        <dbReference type="EMBL" id="GGF22758.1"/>
    </source>
</evidence>
<dbReference type="AlphaFoldDB" id="A0A917B582"/>
<protein>
    <submittedName>
        <fullName evidence="1">Uncharacterized protein</fullName>
    </submittedName>
</protein>
<keyword evidence="2" id="KW-1185">Reference proteome</keyword>
<sequence>MKRENYNLSDRVCAKCKKKKAYHHFLGKGQDYLNCHSCRVLKKRKREKARKQFLEEGKIYWDRL</sequence>
<reference evidence="1" key="1">
    <citation type="journal article" date="2014" name="Int. J. Syst. Evol. Microbiol.">
        <title>Complete genome sequence of Corynebacterium casei LMG S-19264T (=DSM 44701T), isolated from a smear-ripened cheese.</title>
        <authorList>
            <consortium name="US DOE Joint Genome Institute (JGI-PGF)"/>
            <person name="Walter F."/>
            <person name="Albersmeier A."/>
            <person name="Kalinowski J."/>
            <person name="Ruckert C."/>
        </authorList>
    </citation>
    <scope>NUCLEOTIDE SEQUENCE</scope>
    <source>
        <strain evidence="1">CGMCC 1.12153</strain>
    </source>
</reference>
<accession>A0A917B582</accession>
<reference evidence="1" key="2">
    <citation type="submission" date="2020-09" db="EMBL/GenBank/DDBJ databases">
        <authorList>
            <person name="Sun Q."/>
            <person name="Zhou Y."/>
        </authorList>
    </citation>
    <scope>NUCLEOTIDE SEQUENCE</scope>
    <source>
        <strain evidence="1">CGMCC 1.12153</strain>
    </source>
</reference>
<name>A0A917B582_HALAA</name>
<organism evidence="1 2">
    <name type="scientific">Halobacillus andaensis</name>
    <dbReference type="NCBI Taxonomy" id="1176239"/>
    <lineage>
        <taxon>Bacteria</taxon>
        <taxon>Bacillati</taxon>
        <taxon>Bacillota</taxon>
        <taxon>Bacilli</taxon>
        <taxon>Bacillales</taxon>
        <taxon>Bacillaceae</taxon>
        <taxon>Halobacillus</taxon>
    </lineage>
</organism>
<evidence type="ECO:0000313" key="2">
    <source>
        <dbReference type="Proteomes" id="UP000660110"/>
    </source>
</evidence>
<dbReference type="EMBL" id="BMEL01000002">
    <property type="protein sequence ID" value="GGF22758.1"/>
    <property type="molecule type" value="Genomic_DNA"/>
</dbReference>
<proteinExistence type="predicted"/>
<gene>
    <name evidence="1" type="ORF">GCM10010954_21960</name>
</gene>
<comment type="caution">
    <text evidence="1">The sequence shown here is derived from an EMBL/GenBank/DDBJ whole genome shotgun (WGS) entry which is preliminary data.</text>
</comment>